<name>A0A0D8ZUU3_9CYAN</name>
<evidence type="ECO:0000259" key="1">
    <source>
        <dbReference type="Pfam" id="PF12680"/>
    </source>
</evidence>
<accession>A0A0D8ZUU3</accession>
<protein>
    <submittedName>
        <fullName evidence="2">Nuclear transport factor 2</fullName>
    </submittedName>
</protein>
<dbReference type="Pfam" id="PF12680">
    <property type="entry name" value="SnoaL_2"/>
    <property type="match status" value="1"/>
</dbReference>
<evidence type="ECO:0000313" key="3">
    <source>
        <dbReference type="Proteomes" id="UP000032452"/>
    </source>
</evidence>
<dbReference type="STRING" id="1618023.UH38_05305"/>
<dbReference type="InterPro" id="IPR037401">
    <property type="entry name" value="SnoaL-like"/>
</dbReference>
<keyword evidence="3" id="KW-1185">Reference proteome</keyword>
<dbReference type="InterPro" id="IPR032710">
    <property type="entry name" value="NTF2-like_dom_sf"/>
</dbReference>
<dbReference type="OrthoDB" id="465629at2"/>
<dbReference type="PATRIC" id="fig|1618023.3.peg.2204"/>
<reference evidence="2 3" key="1">
    <citation type="submission" date="2015-02" db="EMBL/GenBank/DDBJ databases">
        <title>Draft genome of a novel marine cyanobacterium (Chroococcales) isolated from South Atlantic Ocean.</title>
        <authorList>
            <person name="Rigonato J."/>
            <person name="Alvarenga D.O."/>
            <person name="Branco L.H."/>
            <person name="Varani A.M."/>
            <person name="Brandini F.P."/>
            <person name="Fiore M.F."/>
        </authorList>
    </citation>
    <scope>NUCLEOTIDE SEQUENCE [LARGE SCALE GENOMIC DNA]</scope>
    <source>
        <strain evidence="2 3">CENA595</strain>
    </source>
</reference>
<feature type="domain" description="SnoaL-like" evidence="1">
    <location>
        <begin position="28"/>
        <end position="99"/>
    </location>
</feature>
<dbReference type="EMBL" id="JYON01000004">
    <property type="protein sequence ID" value="KJH72548.1"/>
    <property type="molecule type" value="Genomic_DNA"/>
</dbReference>
<organism evidence="2 3">
    <name type="scientific">Aliterella atlantica CENA595</name>
    <dbReference type="NCBI Taxonomy" id="1618023"/>
    <lineage>
        <taxon>Bacteria</taxon>
        <taxon>Bacillati</taxon>
        <taxon>Cyanobacteriota</taxon>
        <taxon>Cyanophyceae</taxon>
        <taxon>Chroococcidiopsidales</taxon>
        <taxon>Aliterellaceae</taxon>
        <taxon>Aliterella</taxon>
    </lineage>
</organism>
<evidence type="ECO:0000313" key="2">
    <source>
        <dbReference type="EMBL" id="KJH72548.1"/>
    </source>
</evidence>
<dbReference type="AlphaFoldDB" id="A0A0D8ZUU3"/>
<dbReference type="Gene3D" id="3.10.450.50">
    <property type="match status" value="1"/>
</dbReference>
<dbReference type="SUPFAM" id="SSF54427">
    <property type="entry name" value="NTF2-like"/>
    <property type="match status" value="1"/>
</dbReference>
<gene>
    <name evidence="2" type="ORF">UH38_05305</name>
</gene>
<sequence length="140" mass="15063">MQAANSTPPTDNSRTIAIAGINEPTISNYFETLNAGDFESTAALFAPDGVMYAPFESGIVGHNAIASYLQQEARGLKAEPREGIAEIQADVTKVQVSGKVQMPLFGVNVSWLFLLNPQQQITSVTVKLLASPQELLSLKR</sequence>
<proteinExistence type="predicted"/>
<comment type="caution">
    <text evidence="2">The sequence shown here is derived from an EMBL/GenBank/DDBJ whole genome shotgun (WGS) entry which is preliminary data.</text>
</comment>
<dbReference type="Proteomes" id="UP000032452">
    <property type="component" value="Unassembled WGS sequence"/>
</dbReference>